<evidence type="ECO:0000313" key="2">
    <source>
        <dbReference type="Proteomes" id="UP000814140"/>
    </source>
</evidence>
<comment type="caution">
    <text evidence="1">The sequence shown here is derived from an EMBL/GenBank/DDBJ whole genome shotgun (WGS) entry which is preliminary data.</text>
</comment>
<dbReference type="EMBL" id="MU277238">
    <property type="protein sequence ID" value="KAI0058185.1"/>
    <property type="molecule type" value="Genomic_DNA"/>
</dbReference>
<keyword evidence="2" id="KW-1185">Reference proteome</keyword>
<organism evidence="1 2">
    <name type="scientific">Artomyces pyxidatus</name>
    <dbReference type="NCBI Taxonomy" id="48021"/>
    <lineage>
        <taxon>Eukaryota</taxon>
        <taxon>Fungi</taxon>
        <taxon>Dikarya</taxon>
        <taxon>Basidiomycota</taxon>
        <taxon>Agaricomycotina</taxon>
        <taxon>Agaricomycetes</taxon>
        <taxon>Russulales</taxon>
        <taxon>Auriscalpiaceae</taxon>
        <taxon>Artomyces</taxon>
    </lineage>
</organism>
<sequence length="362" mass="39524">MAQSHFLSIKAKKPFNADPDVAALIEFPLTPDDLMYARNHGDIPNIDADSFTLKIDGAVERKLHFTLDELTRAFPHTRVVAAIQCAGNRRKAMAERAHQDVQGIKWGEGTIANVAWTGVRLRDVLLEAGVKLGDGMHVCFSSHVSQVEEDSWFGGSIPLEKAMDEDGDVLIAYSMNGHPLHPEHGFPFRIVVPGFSGVRWVKWLDRITVSRTESANFYQQRDYKVLPPHVTSASQADAESWWARAPPLQANPLSSAIAAARAVPGGTVLAKGYAVGGPRAQVRAVDVSADAGASWARARLTYQDGRWSWTLWEAAVAAGADVREVTLWSRATDESGETQTAEGEWNLRGLAYAAVGECVVEL</sequence>
<reference evidence="1" key="2">
    <citation type="journal article" date="2022" name="New Phytol.">
        <title>Evolutionary transition to the ectomycorrhizal habit in the genomes of a hyperdiverse lineage of mushroom-forming fungi.</title>
        <authorList>
            <person name="Looney B."/>
            <person name="Miyauchi S."/>
            <person name="Morin E."/>
            <person name="Drula E."/>
            <person name="Courty P.E."/>
            <person name="Kohler A."/>
            <person name="Kuo A."/>
            <person name="LaButti K."/>
            <person name="Pangilinan J."/>
            <person name="Lipzen A."/>
            <person name="Riley R."/>
            <person name="Andreopoulos W."/>
            <person name="He G."/>
            <person name="Johnson J."/>
            <person name="Nolan M."/>
            <person name="Tritt A."/>
            <person name="Barry K.W."/>
            <person name="Grigoriev I.V."/>
            <person name="Nagy L.G."/>
            <person name="Hibbett D."/>
            <person name="Henrissat B."/>
            <person name="Matheny P.B."/>
            <person name="Labbe J."/>
            <person name="Martin F.M."/>
        </authorList>
    </citation>
    <scope>NUCLEOTIDE SEQUENCE</scope>
    <source>
        <strain evidence="1">HHB10654</strain>
    </source>
</reference>
<reference evidence="1" key="1">
    <citation type="submission" date="2021-03" db="EMBL/GenBank/DDBJ databases">
        <authorList>
            <consortium name="DOE Joint Genome Institute"/>
            <person name="Ahrendt S."/>
            <person name="Looney B.P."/>
            <person name="Miyauchi S."/>
            <person name="Morin E."/>
            <person name="Drula E."/>
            <person name="Courty P.E."/>
            <person name="Chicoki N."/>
            <person name="Fauchery L."/>
            <person name="Kohler A."/>
            <person name="Kuo A."/>
            <person name="Labutti K."/>
            <person name="Pangilinan J."/>
            <person name="Lipzen A."/>
            <person name="Riley R."/>
            <person name="Andreopoulos W."/>
            <person name="He G."/>
            <person name="Johnson J."/>
            <person name="Barry K.W."/>
            <person name="Grigoriev I.V."/>
            <person name="Nagy L."/>
            <person name="Hibbett D."/>
            <person name="Henrissat B."/>
            <person name="Matheny P.B."/>
            <person name="Labbe J."/>
            <person name="Martin F."/>
        </authorList>
    </citation>
    <scope>NUCLEOTIDE SEQUENCE</scope>
    <source>
        <strain evidence="1">HHB10654</strain>
    </source>
</reference>
<proteinExistence type="predicted"/>
<dbReference type="Proteomes" id="UP000814140">
    <property type="component" value="Unassembled WGS sequence"/>
</dbReference>
<evidence type="ECO:0000313" key="1">
    <source>
        <dbReference type="EMBL" id="KAI0058185.1"/>
    </source>
</evidence>
<name>A0ACB8SQE5_9AGAM</name>
<gene>
    <name evidence="1" type="ORF">BV25DRAFT_1301835</name>
</gene>
<protein>
    <submittedName>
        <fullName evidence="1">Molybdopterin binding oxidoreductase</fullName>
    </submittedName>
</protein>
<accession>A0ACB8SQE5</accession>